<evidence type="ECO:0000313" key="2">
    <source>
        <dbReference type="EMBL" id="SUA78231.1"/>
    </source>
</evidence>
<dbReference type="AlphaFoldDB" id="A0A378YP43"/>
<evidence type="ECO:0000256" key="1">
    <source>
        <dbReference type="SAM" id="MobiDB-lite"/>
    </source>
</evidence>
<keyword evidence="3" id="KW-1185">Reference proteome</keyword>
<evidence type="ECO:0000313" key="3">
    <source>
        <dbReference type="Proteomes" id="UP000255467"/>
    </source>
</evidence>
<feature type="region of interest" description="Disordered" evidence="1">
    <location>
        <begin position="1"/>
        <end position="26"/>
    </location>
</feature>
<dbReference type="Gene3D" id="3.40.50.300">
    <property type="entry name" value="P-loop containing nucleotide triphosphate hydrolases"/>
    <property type="match status" value="1"/>
</dbReference>
<accession>A0A378YP43</accession>
<dbReference type="SUPFAM" id="SSF52540">
    <property type="entry name" value="P-loop containing nucleoside triphosphate hydrolases"/>
    <property type="match status" value="1"/>
</dbReference>
<gene>
    <name evidence="2" type="ORF">NCTC1934_03365</name>
</gene>
<dbReference type="Proteomes" id="UP000255467">
    <property type="component" value="Unassembled WGS sequence"/>
</dbReference>
<proteinExistence type="predicted"/>
<name>A0A378YP43_9NOCA</name>
<dbReference type="Pfam" id="PF13671">
    <property type="entry name" value="AAA_33"/>
    <property type="match status" value="1"/>
</dbReference>
<protein>
    <submittedName>
        <fullName evidence="2">Uncharacterized protein</fullName>
    </submittedName>
</protein>
<dbReference type="STRING" id="1406858.GCA_000710895_05191"/>
<reference evidence="2 3" key="1">
    <citation type="submission" date="2018-06" db="EMBL/GenBank/DDBJ databases">
        <authorList>
            <consortium name="Pathogen Informatics"/>
            <person name="Doyle S."/>
        </authorList>
    </citation>
    <scope>NUCLEOTIDE SEQUENCE [LARGE SCALE GENOMIC DNA]</scope>
    <source>
        <strain evidence="2 3">NCTC1934</strain>
    </source>
</reference>
<sequence>MPNGERARILGGVNPPLESGPLHLSPDPRSMAPFEVHDLRGHPIRELRYPTTAAVIVTGVPGAGKSTALRRLFGCSSDAVRPAAGPDGTVLLDSQHSRNWWQQYLGVVPYPLWLPIVHVTHYLRIRAALHRADGPVVIHDCGTRQWVRHLVALWARTAGRQVHMIMIDAPAEQALAGQVSRGREVSALSFRVHCAKWRRLVDAVAAGTKPRPEPASVVILDRRTVTELREVSFAA</sequence>
<organism evidence="2 3">
    <name type="scientific">Nocardia otitidiscaviarum</name>
    <dbReference type="NCBI Taxonomy" id="1823"/>
    <lineage>
        <taxon>Bacteria</taxon>
        <taxon>Bacillati</taxon>
        <taxon>Actinomycetota</taxon>
        <taxon>Actinomycetes</taxon>
        <taxon>Mycobacteriales</taxon>
        <taxon>Nocardiaceae</taxon>
        <taxon>Nocardia</taxon>
    </lineage>
</organism>
<dbReference type="InterPro" id="IPR027417">
    <property type="entry name" value="P-loop_NTPase"/>
</dbReference>
<dbReference type="EMBL" id="UGRY01000002">
    <property type="protein sequence ID" value="SUA78231.1"/>
    <property type="molecule type" value="Genomic_DNA"/>
</dbReference>